<reference evidence="2 3" key="1">
    <citation type="submission" date="2022-07" db="EMBL/GenBank/DDBJ databases">
        <title>Methylomonas rivi sp. nov., Methylomonas rosea sp. nov., Methylomonas aureus sp. nov. and Methylomonas subterranea sp. nov., four novel methanotrophs isolated from a freshwater creek and the deep terrestrial subsurface.</title>
        <authorList>
            <person name="Abin C."/>
            <person name="Sankaranarayanan K."/>
            <person name="Garner C."/>
            <person name="Sindelar R."/>
            <person name="Kotary K."/>
            <person name="Garner R."/>
            <person name="Barclay S."/>
            <person name="Lawson P."/>
            <person name="Krumholz L."/>
        </authorList>
    </citation>
    <scope>NUCLEOTIDE SEQUENCE [LARGE SCALE GENOMIC DNA]</scope>
    <source>
        <strain evidence="2 3">SURF-2</strain>
    </source>
</reference>
<feature type="domain" description="Mce/MlaD" evidence="1">
    <location>
        <begin position="38"/>
        <end position="144"/>
    </location>
</feature>
<dbReference type="PANTHER" id="PTHR33371:SF4">
    <property type="entry name" value="INTERMEMBRANE PHOSPHOLIPID TRANSPORT SYSTEM BINDING PROTEIN MLAD"/>
    <property type="match status" value="1"/>
</dbReference>
<dbReference type="PANTHER" id="PTHR33371">
    <property type="entry name" value="INTERMEMBRANE PHOSPHOLIPID TRANSPORT SYSTEM BINDING PROTEIN MLAD-RELATED"/>
    <property type="match status" value="1"/>
</dbReference>
<evidence type="ECO:0000313" key="3">
    <source>
        <dbReference type="Proteomes" id="UP001524499"/>
    </source>
</evidence>
<comment type="caution">
    <text evidence="2">The sequence shown here is derived from an EMBL/GenBank/DDBJ whole genome shotgun (WGS) entry which is preliminary data.</text>
</comment>
<accession>A0ABT1TIU4</accession>
<proteinExistence type="predicted"/>
<sequence length="341" mass="37006">MSKPVNPALIGGFSLGALALLVLGLLIFGGGREFSADKVRFVVYFDSSLNGLDVGAPVKLQGVKIGQVKEIALKFDPKGGKLYKPVVLEIDRHNLNTTGGEAMPKEMSLKERKANLDQLVALGMRARLETQSLLTGLLYVDLNFYPDKEPMFANLEYKDLLEVPGLPTTTDELRNTAEEVAQKLRALPLDEIVQDFAASLREIRALLASEEVKKSQIALAATLGELQKSTKTLNKNLEPILVNADKAILNGNELLAETHAMVQALQKSLPGLVRNSDQTMLAATAALQQAESALKQVDRAVGPDSALTDTLQAFKQAARAIRDLGDYLERHPEAVLSGKQQ</sequence>
<dbReference type="Proteomes" id="UP001524499">
    <property type="component" value="Unassembled WGS sequence"/>
</dbReference>
<dbReference type="InterPro" id="IPR052336">
    <property type="entry name" value="MlaD_Phospholipid_Transporter"/>
</dbReference>
<gene>
    <name evidence="2" type="ORF">NP590_14690</name>
</gene>
<name>A0ABT1TIU4_9GAMM</name>
<dbReference type="InterPro" id="IPR003399">
    <property type="entry name" value="Mce/MlaD"/>
</dbReference>
<keyword evidence="3" id="KW-1185">Reference proteome</keyword>
<dbReference type="RefSeq" id="WP_256603306.1">
    <property type="nucleotide sequence ID" value="NZ_JANIBJ010000028.1"/>
</dbReference>
<organism evidence="2 3">
    <name type="scientific">Methylomonas subterranea</name>
    <dbReference type="NCBI Taxonomy" id="2952225"/>
    <lineage>
        <taxon>Bacteria</taxon>
        <taxon>Pseudomonadati</taxon>
        <taxon>Pseudomonadota</taxon>
        <taxon>Gammaproteobacteria</taxon>
        <taxon>Methylococcales</taxon>
        <taxon>Methylococcaceae</taxon>
        <taxon>Methylomonas</taxon>
    </lineage>
</organism>
<dbReference type="EMBL" id="JANIBJ010000028">
    <property type="protein sequence ID" value="MCQ8105360.1"/>
    <property type="molecule type" value="Genomic_DNA"/>
</dbReference>
<protein>
    <submittedName>
        <fullName evidence="2">MlaD family protein</fullName>
    </submittedName>
</protein>
<dbReference type="Pfam" id="PF02470">
    <property type="entry name" value="MlaD"/>
    <property type="match status" value="1"/>
</dbReference>
<evidence type="ECO:0000259" key="1">
    <source>
        <dbReference type="Pfam" id="PF02470"/>
    </source>
</evidence>
<evidence type="ECO:0000313" key="2">
    <source>
        <dbReference type="EMBL" id="MCQ8105360.1"/>
    </source>
</evidence>